<accession>A0A932EPB1</accession>
<dbReference type="Gene3D" id="3.30.70.20">
    <property type="match status" value="1"/>
</dbReference>
<comment type="caution">
    <text evidence="3">The sequence shown here is derived from an EMBL/GenBank/DDBJ whole genome shotgun (WGS) entry which is preliminary data.</text>
</comment>
<evidence type="ECO:0000313" key="4">
    <source>
        <dbReference type="Proteomes" id="UP000779809"/>
    </source>
</evidence>
<dbReference type="Proteomes" id="UP000779809">
    <property type="component" value="Unassembled WGS sequence"/>
</dbReference>
<dbReference type="EMBL" id="JACPNR010000004">
    <property type="protein sequence ID" value="MBI2677383.1"/>
    <property type="molecule type" value="Genomic_DNA"/>
</dbReference>
<organism evidence="3 4">
    <name type="scientific">Candidatus Korobacter versatilis</name>
    <dbReference type="NCBI Taxonomy" id="658062"/>
    <lineage>
        <taxon>Bacteria</taxon>
        <taxon>Pseudomonadati</taxon>
        <taxon>Acidobacteriota</taxon>
        <taxon>Terriglobia</taxon>
        <taxon>Terriglobales</taxon>
        <taxon>Candidatus Korobacteraceae</taxon>
        <taxon>Candidatus Korobacter</taxon>
    </lineage>
</organism>
<dbReference type="PROSITE" id="PS51379">
    <property type="entry name" value="4FE4S_FER_2"/>
    <property type="match status" value="2"/>
</dbReference>
<feature type="region of interest" description="Disordered" evidence="1">
    <location>
        <begin position="1"/>
        <end position="34"/>
    </location>
</feature>
<feature type="domain" description="4Fe-4S ferredoxin-type" evidence="2">
    <location>
        <begin position="77"/>
        <end position="101"/>
    </location>
</feature>
<feature type="domain" description="4Fe-4S ferredoxin-type" evidence="2">
    <location>
        <begin position="37"/>
        <end position="70"/>
    </location>
</feature>
<dbReference type="SUPFAM" id="SSF54862">
    <property type="entry name" value="4Fe-4S ferredoxins"/>
    <property type="match status" value="1"/>
</dbReference>
<dbReference type="InterPro" id="IPR017896">
    <property type="entry name" value="4Fe4S_Fe-S-bd"/>
</dbReference>
<name>A0A932EPB1_9BACT</name>
<evidence type="ECO:0000256" key="1">
    <source>
        <dbReference type="SAM" id="MobiDB-lite"/>
    </source>
</evidence>
<gene>
    <name evidence="3" type="ORF">HYX28_01230</name>
</gene>
<evidence type="ECO:0000313" key="3">
    <source>
        <dbReference type="EMBL" id="MBI2677383.1"/>
    </source>
</evidence>
<reference evidence="3" key="1">
    <citation type="submission" date="2020-07" db="EMBL/GenBank/DDBJ databases">
        <title>Huge and variable diversity of episymbiotic CPR bacteria and DPANN archaea in groundwater ecosystems.</title>
        <authorList>
            <person name="He C.Y."/>
            <person name="Keren R."/>
            <person name="Whittaker M."/>
            <person name="Farag I.F."/>
            <person name="Doudna J."/>
            <person name="Cate J.H.D."/>
            <person name="Banfield J.F."/>
        </authorList>
    </citation>
    <scope>NUCLEOTIDE SEQUENCE</scope>
    <source>
        <strain evidence="3">NC_groundwater_580_Pr5_B-0.1um_64_19</strain>
    </source>
</reference>
<proteinExistence type="predicted"/>
<evidence type="ECO:0000259" key="2">
    <source>
        <dbReference type="PROSITE" id="PS51379"/>
    </source>
</evidence>
<sequence>MATDSVVPGGNPGLVPDELKHEPRSKGLTTPRKKKPKELAVITECCTGCAGSPACVEYCPIEDCMFWVPDEDHPPFGRIQVDPILCIGCKKCTSKGPDGSFLDGCPWDAIAMVDTVEVEKEVGVMPL</sequence>
<protein>
    <submittedName>
        <fullName evidence="3">4Fe-4S dicluster domain-containing protein</fullName>
    </submittedName>
</protein>
<dbReference type="AlphaFoldDB" id="A0A932EPB1"/>